<dbReference type="GO" id="GO:0008080">
    <property type="term" value="F:N-acetyltransferase activity"/>
    <property type="evidence" value="ECO:0007669"/>
    <property type="project" value="InterPro"/>
</dbReference>
<dbReference type="RefSeq" id="WP_071315560.1">
    <property type="nucleotide sequence ID" value="NZ_CP063356.2"/>
</dbReference>
<dbReference type="CDD" id="cd04301">
    <property type="entry name" value="NAT_SF"/>
    <property type="match status" value="1"/>
</dbReference>
<dbReference type="InterPro" id="IPR000182">
    <property type="entry name" value="GNAT_dom"/>
</dbReference>
<dbReference type="EMBL" id="LQXD01000003">
    <property type="protein sequence ID" value="OIJ23219.1"/>
    <property type="molecule type" value="Genomic_DNA"/>
</dbReference>
<dbReference type="SUPFAM" id="SSF46785">
    <property type="entry name" value="Winged helix' DNA-binding domain"/>
    <property type="match status" value="1"/>
</dbReference>
<dbReference type="InterPro" id="IPR050769">
    <property type="entry name" value="NAT_camello-type"/>
</dbReference>
<feature type="domain" description="HTH marR-type" evidence="2">
    <location>
        <begin position="1"/>
        <end position="139"/>
    </location>
</feature>
<reference evidence="5 6" key="2">
    <citation type="journal article" date="2017" name="Genome Announc.">
        <title>Draft Genome Sequences of Four Alkaliphilic Bacteria Belonging to the Anaerobacillus Genus.</title>
        <authorList>
            <person name="Bassil N.M."/>
            <person name="Lloyd J.R."/>
        </authorList>
    </citation>
    <scope>NUCLEOTIDE SEQUENCE [LARGE SCALE GENOMIC DNA]</scope>
    <source>
        <strain evidence="5 6">NB2006</strain>
    </source>
</reference>
<dbReference type="InterPro" id="IPR036390">
    <property type="entry name" value="WH_DNA-bd_sf"/>
</dbReference>
<dbReference type="PANTHER" id="PTHR13947">
    <property type="entry name" value="GNAT FAMILY N-ACETYLTRANSFERASE"/>
    <property type="match status" value="1"/>
</dbReference>
<name>A0A1S2MEY0_9BACI</name>
<reference evidence="5 6" key="3">
    <citation type="journal article" date="2019" name="Int. J. Syst. Evol. Microbiol.">
        <title>Anaerobacillus isosaccharinicus sp. nov., an alkaliphilic bacterium which degrades isosaccharinic acid.</title>
        <authorList>
            <person name="Bassil N.M."/>
            <person name="Lloyd J.R."/>
        </authorList>
    </citation>
    <scope>NUCLEOTIDE SEQUENCE [LARGE SCALE GENOMIC DNA]</scope>
    <source>
        <strain evidence="5 6">NB2006</strain>
    </source>
</reference>
<keyword evidence="1" id="KW-0808">Transferase</keyword>
<evidence type="ECO:0000259" key="3">
    <source>
        <dbReference type="PROSITE" id="PS51186"/>
    </source>
</evidence>
<dbReference type="PROSITE" id="PS51186">
    <property type="entry name" value="GNAT"/>
    <property type="match status" value="1"/>
</dbReference>
<dbReference type="KEGG" id="aia:AWH56_021595"/>
<dbReference type="AlphaFoldDB" id="A0A1S2MEY0"/>
<evidence type="ECO:0000313" key="6">
    <source>
        <dbReference type="Proteomes" id="UP000180175"/>
    </source>
</evidence>
<dbReference type="Gene3D" id="3.40.630.30">
    <property type="match status" value="1"/>
</dbReference>
<dbReference type="Gene3D" id="1.10.10.10">
    <property type="entry name" value="Winged helix-like DNA-binding domain superfamily/Winged helix DNA-binding domain"/>
    <property type="match status" value="1"/>
</dbReference>
<dbReference type="Proteomes" id="UP000180175">
    <property type="component" value="Chromosome"/>
</dbReference>
<dbReference type="PROSITE" id="PS50995">
    <property type="entry name" value="HTH_MARR_2"/>
    <property type="match status" value="1"/>
</dbReference>
<gene>
    <name evidence="4" type="ORF">AWH56_01850</name>
    <name evidence="5" type="ORF">AWH56_021595</name>
</gene>
<dbReference type="SUPFAM" id="SSF55729">
    <property type="entry name" value="Acyl-CoA N-acyltransferases (Nat)"/>
    <property type="match status" value="1"/>
</dbReference>
<dbReference type="SMART" id="SM00347">
    <property type="entry name" value="HTH_MARR"/>
    <property type="match status" value="1"/>
</dbReference>
<organism evidence="4 6">
    <name type="scientific">Anaerobacillus isosaccharinicus</name>
    <dbReference type="NCBI Taxonomy" id="1532552"/>
    <lineage>
        <taxon>Bacteria</taxon>
        <taxon>Bacillati</taxon>
        <taxon>Bacillota</taxon>
        <taxon>Bacilli</taxon>
        <taxon>Bacillales</taxon>
        <taxon>Bacillaceae</taxon>
        <taxon>Anaerobacillus</taxon>
    </lineage>
</organism>
<feature type="domain" description="N-acetyltransferase" evidence="3">
    <location>
        <begin position="152"/>
        <end position="303"/>
    </location>
</feature>
<evidence type="ECO:0000256" key="1">
    <source>
        <dbReference type="ARBA" id="ARBA00022679"/>
    </source>
</evidence>
<dbReference type="Pfam" id="PF00583">
    <property type="entry name" value="Acetyltransf_1"/>
    <property type="match status" value="1"/>
</dbReference>
<proteinExistence type="predicted"/>
<dbReference type="GO" id="GO:0003700">
    <property type="term" value="F:DNA-binding transcription factor activity"/>
    <property type="evidence" value="ECO:0007669"/>
    <property type="project" value="InterPro"/>
</dbReference>
<protein>
    <submittedName>
        <fullName evidence="4">MarR family transcriptional regulator</fullName>
    </submittedName>
</protein>
<keyword evidence="6" id="KW-1185">Reference proteome</keyword>
<dbReference type="Pfam" id="PF01047">
    <property type="entry name" value="MarR"/>
    <property type="match status" value="1"/>
</dbReference>
<dbReference type="InterPro" id="IPR036388">
    <property type="entry name" value="WH-like_DNA-bd_sf"/>
</dbReference>
<evidence type="ECO:0000259" key="2">
    <source>
        <dbReference type="PROSITE" id="PS50995"/>
    </source>
</evidence>
<dbReference type="OrthoDB" id="5419426at2"/>
<dbReference type="InterPro" id="IPR016181">
    <property type="entry name" value="Acyl_CoA_acyltransferase"/>
</dbReference>
<reference evidence="5" key="4">
    <citation type="submission" date="2020-10" db="EMBL/GenBank/DDBJ databases">
        <authorList>
            <person name="Bassil N.M."/>
            <person name="Lloyd J.R."/>
        </authorList>
    </citation>
    <scope>NUCLEOTIDE SEQUENCE</scope>
    <source>
        <strain evidence="5">NB2006</strain>
    </source>
</reference>
<reference evidence="4 6" key="1">
    <citation type="submission" date="2016-10" db="EMBL/GenBank/DDBJ databases">
        <title>Draft genome sequences of four alkaliphilic bacteria belonging to the Anaerobacillus genus.</title>
        <authorList>
            <person name="Bassil N.M."/>
            <person name="Lloyd J.R."/>
        </authorList>
    </citation>
    <scope>NUCLEOTIDE SEQUENCE [LARGE SCALE GENOMIC DNA]</scope>
    <source>
        <strain evidence="4 6">NB2006</strain>
    </source>
</reference>
<sequence length="303" mass="35599">MQSTSSSVFEVRKFNRFYTNVLGLLKQQLYDSPLSLTEIRILFEIKSTSNCTAKVLQEELGLDSGYVSRILNRFEEQNMICKKKCKKDGRTYIIHLTETGEKLYQDLDNESNRHIEFLLRNIDISNQQKLIEAMKTIEMILSENLKQTETLISIRDNYTAEDKELIIEKQRAFYADNFGFDETFLGYLHETFEANIEKIWIAEVNGEFAGCIGLVEKNEKIAQLRWFFVEPLIRGKKVGTQLIRTLLDYCVEKKYEQISLETISKLTTARRLYSKFGFELIEAKEQFIWGQEILDEQWNLKLI</sequence>
<evidence type="ECO:0000313" key="4">
    <source>
        <dbReference type="EMBL" id="OIJ23219.1"/>
    </source>
</evidence>
<dbReference type="PANTHER" id="PTHR13947:SF37">
    <property type="entry name" value="LD18367P"/>
    <property type="match status" value="1"/>
</dbReference>
<evidence type="ECO:0000313" key="5">
    <source>
        <dbReference type="EMBL" id="QOY35258.1"/>
    </source>
</evidence>
<accession>A0A1S2MEY0</accession>
<dbReference type="InterPro" id="IPR000835">
    <property type="entry name" value="HTH_MarR-typ"/>
</dbReference>
<dbReference type="EMBL" id="CP063356">
    <property type="protein sequence ID" value="QOY35258.1"/>
    <property type="molecule type" value="Genomic_DNA"/>
</dbReference>